<dbReference type="eggNOG" id="COG0840">
    <property type="taxonomic scope" value="Bacteria"/>
</dbReference>
<evidence type="ECO:0000256" key="4">
    <source>
        <dbReference type="SAM" id="Coils"/>
    </source>
</evidence>
<evidence type="ECO:0000313" key="8">
    <source>
        <dbReference type="EMBL" id="ACM93381.1"/>
    </source>
</evidence>
<name>B9LA04_NAUPA</name>
<evidence type="ECO:0000256" key="1">
    <source>
        <dbReference type="ARBA" id="ARBA00023224"/>
    </source>
</evidence>
<accession>B9LA04</accession>
<dbReference type="CDD" id="cd06225">
    <property type="entry name" value="HAMP"/>
    <property type="match status" value="1"/>
</dbReference>
<dbReference type="SUPFAM" id="SSF58104">
    <property type="entry name" value="Methyl-accepting chemotaxis protein (MCP) signaling domain"/>
    <property type="match status" value="1"/>
</dbReference>
<keyword evidence="5" id="KW-1133">Transmembrane helix</keyword>
<feature type="domain" description="Methyl-accepting transducer" evidence="6">
    <location>
        <begin position="377"/>
        <end position="634"/>
    </location>
</feature>
<dbReference type="Pfam" id="PF00672">
    <property type="entry name" value="HAMP"/>
    <property type="match status" value="1"/>
</dbReference>
<keyword evidence="5" id="KW-0812">Transmembrane</keyword>
<dbReference type="GO" id="GO:0004888">
    <property type="term" value="F:transmembrane signaling receptor activity"/>
    <property type="evidence" value="ECO:0007669"/>
    <property type="project" value="InterPro"/>
</dbReference>
<dbReference type="Gene3D" id="1.10.287.950">
    <property type="entry name" value="Methyl-accepting chemotaxis protein"/>
    <property type="match status" value="1"/>
</dbReference>
<dbReference type="InterPro" id="IPR029151">
    <property type="entry name" value="Sensor-like_sf"/>
</dbReference>
<dbReference type="PANTHER" id="PTHR32089">
    <property type="entry name" value="METHYL-ACCEPTING CHEMOTAXIS PROTEIN MCPB"/>
    <property type="match status" value="1"/>
</dbReference>
<dbReference type="Pfam" id="PF00015">
    <property type="entry name" value="MCPsignal"/>
    <property type="match status" value="1"/>
</dbReference>
<organism evidence="8 9">
    <name type="scientific">Nautilia profundicola (strain ATCC BAA-1463 / DSM 18972 / AmH)</name>
    <dbReference type="NCBI Taxonomy" id="598659"/>
    <lineage>
        <taxon>Bacteria</taxon>
        <taxon>Pseudomonadati</taxon>
        <taxon>Campylobacterota</taxon>
        <taxon>Epsilonproteobacteria</taxon>
        <taxon>Nautiliales</taxon>
        <taxon>Nautiliaceae</taxon>
        <taxon>Nautilia</taxon>
    </lineage>
</organism>
<dbReference type="PROSITE" id="PS50885">
    <property type="entry name" value="HAMP"/>
    <property type="match status" value="1"/>
</dbReference>
<dbReference type="GO" id="GO:0007165">
    <property type="term" value="P:signal transduction"/>
    <property type="evidence" value="ECO:0007669"/>
    <property type="project" value="UniProtKB-KW"/>
</dbReference>
<dbReference type="RefSeq" id="WP_015902433.1">
    <property type="nucleotide sequence ID" value="NC_012115.1"/>
</dbReference>
<feature type="transmembrane region" description="Helical" evidence="5">
    <location>
        <begin position="294"/>
        <end position="316"/>
    </location>
</feature>
<protein>
    <submittedName>
        <fullName evidence="8">Mcp-signal transduction protein</fullName>
    </submittedName>
</protein>
<dbReference type="EMBL" id="CP001279">
    <property type="protein sequence ID" value="ACM93381.1"/>
    <property type="molecule type" value="Genomic_DNA"/>
</dbReference>
<dbReference type="SMART" id="SM00304">
    <property type="entry name" value="HAMP"/>
    <property type="match status" value="1"/>
</dbReference>
<dbReference type="GO" id="GO:0006935">
    <property type="term" value="P:chemotaxis"/>
    <property type="evidence" value="ECO:0007669"/>
    <property type="project" value="InterPro"/>
</dbReference>
<comment type="similarity">
    <text evidence="2">Belongs to the methyl-accepting chemotaxis (MCP) protein family.</text>
</comment>
<dbReference type="Proteomes" id="UP000000448">
    <property type="component" value="Chromosome"/>
</dbReference>
<dbReference type="KEGG" id="nam:NAMH_1064"/>
<dbReference type="GO" id="GO:0016020">
    <property type="term" value="C:membrane"/>
    <property type="evidence" value="ECO:0007669"/>
    <property type="project" value="InterPro"/>
</dbReference>
<evidence type="ECO:0000256" key="3">
    <source>
        <dbReference type="PROSITE-ProRule" id="PRU00284"/>
    </source>
</evidence>
<keyword evidence="9" id="KW-1185">Reference proteome</keyword>
<keyword evidence="1 3" id="KW-0807">Transducer</keyword>
<evidence type="ECO:0000256" key="5">
    <source>
        <dbReference type="SAM" id="Phobius"/>
    </source>
</evidence>
<evidence type="ECO:0000259" key="6">
    <source>
        <dbReference type="PROSITE" id="PS50111"/>
    </source>
</evidence>
<dbReference type="OrthoDB" id="9781638at2"/>
<dbReference type="PROSITE" id="PS50111">
    <property type="entry name" value="CHEMOTAXIS_TRANSDUC_2"/>
    <property type="match status" value="1"/>
</dbReference>
<dbReference type="InterPro" id="IPR003660">
    <property type="entry name" value="HAMP_dom"/>
</dbReference>
<sequence>MRFKDISISKKIHYPLIGAIIIGIIIMVVISYTSTLNIKKEIFNNTKKDLISLFNLKMEAKKDVGLTNSIAIAQNSAVIKALQTGDREIALKSLKNLTAYYKKYTKFKNIKIHIHTADLHSFLRVWKPNKHGDDLSGFRKTIVWVKEHKKPLVAIELGRAGLVLRGISPVIYNNQYLGSIEFMQGLNSIAKDLKKENIYTLIIFDKKYLNIATFLKNAPEIMQNYVLALKTGVYDINFFQELKNKKLQNILKTENFFCVSIPIKDFSGNIVAYAILGKPLNLIEGAIKESETTLIYQLIAMLIIDIFIVVILMVIISKSVAKPIKELNERVEDLAEGEGDLTKKIMADSHDEIGTVSSNINKFLDKLRNIINSLKELISQTVSITNQTDKVTKKVKNSIEKQTKLLNNAKSFTQNIEEDVESTKQIVLKTAEDIKNTQQVLEDLATSLNSIVTNIQNNTNQELEISNKVTMLADQSNQIKEIINIIKEIADQTNLLALNAAIEAARAGEHGRGFAVVADEVRKLAERTQKSLSEIDSAIGIIVQGIMETQSEIQNNAKDSEELSNIAYSLIEKSNNSMSKLNTTIEIADQAKKESENIYNSIKELVKIIDNLSKEADISKEAIKELNAIVSKLDSITKNLSNEVNNFKS</sequence>
<dbReference type="SMART" id="SM00283">
    <property type="entry name" value="MA"/>
    <property type="match status" value="1"/>
</dbReference>
<dbReference type="AlphaFoldDB" id="B9LA04"/>
<keyword evidence="5" id="KW-0472">Membrane</keyword>
<dbReference type="Gene3D" id="6.10.340.10">
    <property type="match status" value="1"/>
</dbReference>
<dbReference type="PRINTS" id="PR00260">
    <property type="entry name" value="CHEMTRNSDUCR"/>
</dbReference>
<dbReference type="InterPro" id="IPR004089">
    <property type="entry name" value="MCPsignal_dom"/>
</dbReference>
<feature type="domain" description="HAMP" evidence="7">
    <location>
        <begin position="318"/>
        <end position="372"/>
    </location>
</feature>
<keyword evidence="4" id="KW-0175">Coiled coil</keyword>
<dbReference type="InterPro" id="IPR029150">
    <property type="entry name" value="dCache_3"/>
</dbReference>
<reference evidence="8 9" key="1">
    <citation type="journal article" date="2009" name="PLoS Genet.">
        <title>Adaptations to submarine hydrothermal environments exemplified by the genome of Nautilia profundicola.</title>
        <authorList>
            <person name="Campbell B.J."/>
            <person name="Smith J.L."/>
            <person name="Hanson T.E."/>
            <person name="Klotz M.G."/>
            <person name="Stein L.Y."/>
            <person name="Lee C.K."/>
            <person name="Wu D."/>
            <person name="Robinson J.M."/>
            <person name="Khouri H.M."/>
            <person name="Eisen J.A."/>
            <person name="Cary S.C."/>
        </authorList>
    </citation>
    <scope>NUCLEOTIDE SEQUENCE [LARGE SCALE GENOMIC DNA]</scope>
    <source>
        <strain evidence="9">ATCC BAA-1463 / DSM 18972 / AmH</strain>
    </source>
</reference>
<dbReference type="HOGENOM" id="CLU_000445_107_19_7"/>
<feature type="transmembrane region" description="Helical" evidence="5">
    <location>
        <begin position="12"/>
        <end position="32"/>
    </location>
</feature>
<dbReference type="InterPro" id="IPR004090">
    <property type="entry name" value="Chemotax_Me-accpt_rcpt"/>
</dbReference>
<dbReference type="STRING" id="598659.NAMH_1064"/>
<proteinExistence type="inferred from homology"/>
<evidence type="ECO:0000256" key="2">
    <source>
        <dbReference type="ARBA" id="ARBA00029447"/>
    </source>
</evidence>
<evidence type="ECO:0000313" key="9">
    <source>
        <dbReference type="Proteomes" id="UP000000448"/>
    </source>
</evidence>
<dbReference type="SUPFAM" id="SSF103190">
    <property type="entry name" value="Sensory domain-like"/>
    <property type="match status" value="1"/>
</dbReference>
<feature type="coiled-coil region" evidence="4">
    <location>
        <begin position="602"/>
        <end position="629"/>
    </location>
</feature>
<dbReference type="PANTHER" id="PTHR32089:SF112">
    <property type="entry name" value="LYSOZYME-LIKE PROTEIN-RELATED"/>
    <property type="match status" value="1"/>
</dbReference>
<dbReference type="Pfam" id="PF14827">
    <property type="entry name" value="dCache_3"/>
    <property type="match status" value="1"/>
</dbReference>
<gene>
    <name evidence="8" type="ordered locus">NAMH_1064</name>
</gene>
<evidence type="ECO:0000259" key="7">
    <source>
        <dbReference type="PROSITE" id="PS50885"/>
    </source>
</evidence>